<keyword evidence="4" id="KW-1185">Reference proteome</keyword>
<feature type="transmembrane region" description="Helical" evidence="1">
    <location>
        <begin position="160"/>
        <end position="182"/>
    </location>
</feature>
<sequence>MCIFTNLKARLKRLHNYLKSLKKFKFILIMTLFTYLPQILFLQLIVALLSIMFPDFQGVPHPSSTIDSSGIYLFLSLFIAPATETLFSQTIPIHLLLNKKRPSKKNIFITILISSIIFTWRHGYSISYLVFAFFMGAILAYSYIIYLLKARQGLENDFSPYLVVFSIHFLRNLTALGLRFILLNTLKL</sequence>
<gene>
    <name evidence="3" type="ORF">SAMN04487885_104148</name>
</gene>
<protein>
    <submittedName>
        <fullName evidence="3">CAAX protease self-immunity</fullName>
    </submittedName>
</protein>
<dbReference type="GO" id="GO:0006508">
    <property type="term" value="P:proteolysis"/>
    <property type="evidence" value="ECO:0007669"/>
    <property type="project" value="UniProtKB-KW"/>
</dbReference>
<name>A0A1I2K4V4_9CLOT</name>
<dbReference type="Pfam" id="PF02517">
    <property type="entry name" value="Rce1-like"/>
    <property type="match status" value="1"/>
</dbReference>
<dbReference type="GO" id="GO:0080120">
    <property type="term" value="P:CAAX-box protein maturation"/>
    <property type="evidence" value="ECO:0007669"/>
    <property type="project" value="UniProtKB-ARBA"/>
</dbReference>
<dbReference type="Proteomes" id="UP000182135">
    <property type="component" value="Unassembled WGS sequence"/>
</dbReference>
<dbReference type="STRING" id="1529.SAMN04487885_104148"/>
<feature type="transmembrane region" description="Helical" evidence="1">
    <location>
        <begin position="129"/>
        <end position="148"/>
    </location>
</feature>
<keyword evidence="1" id="KW-0472">Membrane</keyword>
<evidence type="ECO:0000259" key="2">
    <source>
        <dbReference type="Pfam" id="PF02517"/>
    </source>
</evidence>
<keyword evidence="3" id="KW-0645">Protease</keyword>
<feature type="domain" description="CAAX prenyl protease 2/Lysostaphin resistance protein A-like" evidence="2">
    <location>
        <begin position="71"/>
        <end position="144"/>
    </location>
</feature>
<accession>A0A1I2K4V4</accession>
<feature type="transmembrane region" description="Helical" evidence="1">
    <location>
        <begin position="26"/>
        <end position="51"/>
    </location>
</feature>
<organism evidence="3 4">
    <name type="scientific">Clostridium cadaveris</name>
    <dbReference type="NCBI Taxonomy" id="1529"/>
    <lineage>
        <taxon>Bacteria</taxon>
        <taxon>Bacillati</taxon>
        <taxon>Bacillota</taxon>
        <taxon>Clostridia</taxon>
        <taxon>Eubacteriales</taxon>
        <taxon>Clostridiaceae</taxon>
        <taxon>Clostridium</taxon>
    </lineage>
</organism>
<keyword evidence="1" id="KW-0812">Transmembrane</keyword>
<feature type="transmembrane region" description="Helical" evidence="1">
    <location>
        <begin position="71"/>
        <end position="95"/>
    </location>
</feature>
<proteinExistence type="predicted"/>
<feature type="transmembrane region" description="Helical" evidence="1">
    <location>
        <begin position="107"/>
        <end position="123"/>
    </location>
</feature>
<dbReference type="EMBL" id="FOOE01000004">
    <property type="protein sequence ID" value="SFF62112.1"/>
    <property type="molecule type" value="Genomic_DNA"/>
</dbReference>
<dbReference type="InterPro" id="IPR003675">
    <property type="entry name" value="Rce1/LyrA-like_dom"/>
</dbReference>
<reference evidence="3 4" key="1">
    <citation type="submission" date="2016-10" db="EMBL/GenBank/DDBJ databases">
        <authorList>
            <person name="de Groot N.N."/>
        </authorList>
    </citation>
    <scope>NUCLEOTIDE SEQUENCE [LARGE SCALE GENOMIC DNA]</scope>
    <source>
        <strain evidence="3 4">NLAE-zl-G419</strain>
    </source>
</reference>
<keyword evidence="3" id="KW-0378">Hydrolase</keyword>
<keyword evidence="1" id="KW-1133">Transmembrane helix</keyword>
<evidence type="ECO:0000256" key="1">
    <source>
        <dbReference type="SAM" id="Phobius"/>
    </source>
</evidence>
<dbReference type="eggNOG" id="ENOG5033E0Z">
    <property type="taxonomic scope" value="Bacteria"/>
</dbReference>
<dbReference type="GO" id="GO:0004175">
    <property type="term" value="F:endopeptidase activity"/>
    <property type="evidence" value="ECO:0007669"/>
    <property type="project" value="UniProtKB-ARBA"/>
</dbReference>
<evidence type="ECO:0000313" key="3">
    <source>
        <dbReference type="EMBL" id="SFF62112.1"/>
    </source>
</evidence>
<evidence type="ECO:0000313" key="4">
    <source>
        <dbReference type="Proteomes" id="UP000182135"/>
    </source>
</evidence>
<dbReference type="AlphaFoldDB" id="A0A1I2K4V4"/>